<gene>
    <name evidence="1" type="ORF">MSPICULIGERA_LOCUS22943</name>
</gene>
<dbReference type="AlphaFoldDB" id="A0AA36DET9"/>
<feature type="non-terminal residue" evidence="1">
    <location>
        <position position="1"/>
    </location>
</feature>
<sequence>MRQPLYRLRQQPLDTVSPISTITSIICAHRGFVHCSHALRTPGYSRYGSETMLTSVARDDANGVEVRLETGDSLL</sequence>
<dbReference type="Proteomes" id="UP001177023">
    <property type="component" value="Unassembled WGS sequence"/>
</dbReference>
<organism evidence="1 2">
    <name type="scientific">Mesorhabditis spiculigera</name>
    <dbReference type="NCBI Taxonomy" id="96644"/>
    <lineage>
        <taxon>Eukaryota</taxon>
        <taxon>Metazoa</taxon>
        <taxon>Ecdysozoa</taxon>
        <taxon>Nematoda</taxon>
        <taxon>Chromadorea</taxon>
        <taxon>Rhabditida</taxon>
        <taxon>Rhabditina</taxon>
        <taxon>Rhabditomorpha</taxon>
        <taxon>Rhabditoidea</taxon>
        <taxon>Rhabditidae</taxon>
        <taxon>Mesorhabditinae</taxon>
        <taxon>Mesorhabditis</taxon>
    </lineage>
</organism>
<proteinExistence type="predicted"/>
<keyword evidence="2" id="KW-1185">Reference proteome</keyword>
<evidence type="ECO:0000313" key="1">
    <source>
        <dbReference type="EMBL" id="CAJ0584908.1"/>
    </source>
</evidence>
<accession>A0AA36DET9</accession>
<protein>
    <submittedName>
        <fullName evidence="1">Uncharacterized protein</fullName>
    </submittedName>
</protein>
<name>A0AA36DET9_9BILA</name>
<evidence type="ECO:0000313" key="2">
    <source>
        <dbReference type="Proteomes" id="UP001177023"/>
    </source>
</evidence>
<comment type="caution">
    <text evidence="1">The sequence shown here is derived from an EMBL/GenBank/DDBJ whole genome shotgun (WGS) entry which is preliminary data.</text>
</comment>
<dbReference type="EMBL" id="CATQJA010002701">
    <property type="protein sequence ID" value="CAJ0584908.1"/>
    <property type="molecule type" value="Genomic_DNA"/>
</dbReference>
<reference evidence="1" key="1">
    <citation type="submission" date="2023-06" db="EMBL/GenBank/DDBJ databases">
        <authorList>
            <person name="Delattre M."/>
        </authorList>
    </citation>
    <scope>NUCLEOTIDE SEQUENCE</scope>
    <source>
        <strain evidence="1">AF72</strain>
    </source>
</reference>